<accession>A0A6J7WU24</accession>
<name>A0A6J7WU24_9CAUD</name>
<protein>
    <submittedName>
        <fullName evidence="1">Uncharacterized protein</fullName>
    </submittedName>
</protein>
<proteinExistence type="predicted"/>
<organism evidence="1">
    <name type="scientific">uncultured Caudovirales phage</name>
    <dbReference type="NCBI Taxonomy" id="2100421"/>
    <lineage>
        <taxon>Viruses</taxon>
        <taxon>Duplodnaviria</taxon>
        <taxon>Heunggongvirae</taxon>
        <taxon>Uroviricota</taxon>
        <taxon>Caudoviricetes</taxon>
        <taxon>Peduoviridae</taxon>
        <taxon>Maltschvirus</taxon>
        <taxon>Maltschvirus maltsch</taxon>
    </lineage>
</organism>
<evidence type="ECO:0000313" key="1">
    <source>
        <dbReference type="EMBL" id="CAB5218743.1"/>
    </source>
</evidence>
<reference evidence="1" key="1">
    <citation type="submission" date="2020-05" db="EMBL/GenBank/DDBJ databases">
        <authorList>
            <person name="Chiriac C."/>
            <person name="Salcher M."/>
            <person name="Ghai R."/>
            <person name="Kavagutti S V."/>
        </authorList>
    </citation>
    <scope>NUCLEOTIDE SEQUENCE</scope>
</reference>
<dbReference type="EMBL" id="LR798261">
    <property type="protein sequence ID" value="CAB5218743.1"/>
    <property type="molecule type" value="Genomic_DNA"/>
</dbReference>
<sequence>MKFLEFTYTKQDGSKSDRAVIELVTPTKFIEGIDVSQLPEADFAVLTATMSEMKRVHHEETMELLESFDLKHNYRRFIPDNMTNVVTEYI</sequence>
<gene>
    <name evidence="1" type="ORF">UFOVP218_110</name>
</gene>